<accession>A0AA39QWI4</accession>
<feature type="compositionally biased region" description="Low complexity" evidence="1">
    <location>
        <begin position="303"/>
        <end position="312"/>
    </location>
</feature>
<dbReference type="AlphaFoldDB" id="A0AA39QWI4"/>
<name>A0AA39QWI4_9LECA</name>
<reference evidence="2" key="1">
    <citation type="submission" date="2023-03" db="EMBL/GenBank/DDBJ databases">
        <title>Complete genome of Cladonia borealis.</title>
        <authorList>
            <person name="Park H."/>
        </authorList>
    </citation>
    <scope>NUCLEOTIDE SEQUENCE</scope>
    <source>
        <strain evidence="2">ANT050790</strain>
    </source>
</reference>
<organism evidence="2 3">
    <name type="scientific">Cladonia borealis</name>
    <dbReference type="NCBI Taxonomy" id="184061"/>
    <lineage>
        <taxon>Eukaryota</taxon>
        <taxon>Fungi</taxon>
        <taxon>Dikarya</taxon>
        <taxon>Ascomycota</taxon>
        <taxon>Pezizomycotina</taxon>
        <taxon>Lecanoromycetes</taxon>
        <taxon>OSLEUM clade</taxon>
        <taxon>Lecanoromycetidae</taxon>
        <taxon>Lecanorales</taxon>
        <taxon>Lecanorineae</taxon>
        <taxon>Cladoniaceae</taxon>
        <taxon>Cladonia</taxon>
    </lineage>
</organism>
<comment type="caution">
    <text evidence="2">The sequence shown here is derived from an EMBL/GenBank/DDBJ whole genome shotgun (WGS) entry which is preliminary data.</text>
</comment>
<dbReference type="Proteomes" id="UP001166286">
    <property type="component" value="Unassembled WGS sequence"/>
</dbReference>
<gene>
    <name evidence="2" type="ORF">JMJ35_008110</name>
</gene>
<feature type="compositionally biased region" description="Polar residues" evidence="1">
    <location>
        <begin position="270"/>
        <end position="280"/>
    </location>
</feature>
<protein>
    <submittedName>
        <fullName evidence="2">Uncharacterized protein</fullName>
    </submittedName>
</protein>
<feature type="compositionally biased region" description="Basic and acidic residues" evidence="1">
    <location>
        <begin position="260"/>
        <end position="269"/>
    </location>
</feature>
<feature type="compositionally biased region" description="Acidic residues" evidence="1">
    <location>
        <begin position="339"/>
        <end position="358"/>
    </location>
</feature>
<proteinExistence type="predicted"/>
<evidence type="ECO:0000313" key="2">
    <source>
        <dbReference type="EMBL" id="KAK0509716.1"/>
    </source>
</evidence>
<feature type="region of interest" description="Disordered" evidence="1">
    <location>
        <begin position="252"/>
        <end position="359"/>
    </location>
</feature>
<evidence type="ECO:0000256" key="1">
    <source>
        <dbReference type="SAM" id="MobiDB-lite"/>
    </source>
</evidence>
<keyword evidence="3" id="KW-1185">Reference proteome</keyword>
<dbReference type="EMBL" id="JAFEKC020000018">
    <property type="protein sequence ID" value="KAK0509716.1"/>
    <property type="molecule type" value="Genomic_DNA"/>
</dbReference>
<evidence type="ECO:0000313" key="3">
    <source>
        <dbReference type="Proteomes" id="UP001166286"/>
    </source>
</evidence>
<sequence length="382" mass="43475">MDKFFQGVMKVIVGKALTNRYLSHQDPKRTSQKSHRRWLSDKDLRHTHNLMPERSVPIDAPSAKTSLGCQRRPCGSTVMAPATGPTPEMELEIPFPHFLNMSSHHAHPHSNMDHRFLPEKPPTPSFMIPLTHKSQKELQEEKDAEDQEMLKTKAIRQWKIKRSKEFLPPPFAPPADYSYGPEDFELADDFDRIIFLPLEEELLTWYWSNDITSRIASARSAMPTQQDIEPSSHPQLIRVKAEGDLAAWKMSKQKQVQWARDSEKPKNPESHISQEPNIFKSSDPGAQPCVPMKRLQSHESEAGESSSLAAEAPQTLHGVEGPTEESHESSEVDFYSSEESYEGSEWTDEDSDYYDDPSSDLFISTKQSSWSSEKGKARCVEV</sequence>